<dbReference type="InterPro" id="IPR017871">
    <property type="entry name" value="ABC_transporter-like_CS"/>
</dbReference>
<keyword evidence="1" id="KW-0813">Transport</keyword>
<keyword evidence="2" id="KW-0547">Nucleotide-binding</keyword>
<dbReference type="Proteomes" id="UP000198619">
    <property type="component" value="Unassembled WGS sequence"/>
</dbReference>
<dbReference type="EMBL" id="FOKI01000015">
    <property type="protein sequence ID" value="SFB17381.1"/>
    <property type="molecule type" value="Genomic_DNA"/>
</dbReference>
<keyword evidence="3" id="KW-0067">ATP-binding</keyword>
<dbReference type="InterPro" id="IPR003439">
    <property type="entry name" value="ABC_transporter-like_ATP-bd"/>
</dbReference>
<dbReference type="CDD" id="cd03230">
    <property type="entry name" value="ABC_DR_subfamily_A"/>
    <property type="match status" value="1"/>
</dbReference>
<proteinExistence type="predicted"/>
<dbReference type="Gene3D" id="3.40.50.300">
    <property type="entry name" value="P-loop containing nucleotide triphosphate hydrolases"/>
    <property type="match status" value="1"/>
</dbReference>
<dbReference type="GO" id="GO:0005524">
    <property type="term" value="F:ATP binding"/>
    <property type="evidence" value="ECO:0007669"/>
    <property type="project" value="UniProtKB-KW"/>
</dbReference>
<evidence type="ECO:0000313" key="6">
    <source>
        <dbReference type="Proteomes" id="UP000198619"/>
    </source>
</evidence>
<dbReference type="RefSeq" id="WP_090041354.1">
    <property type="nucleotide sequence ID" value="NZ_FOKI01000015.1"/>
</dbReference>
<accession>A0A1I0YVU1</accession>
<dbReference type="PANTHER" id="PTHR42939">
    <property type="entry name" value="ABC TRANSPORTER ATP-BINDING PROTEIN ALBC-RELATED"/>
    <property type="match status" value="1"/>
</dbReference>
<dbReference type="GO" id="GO:0016887">
    <property type="term" value="F:ATP hydrolysis activity"/>
    <property type="evidence" value="ECO:0007669"/>
    <property type="project" value="InterPro"/>
</dbReference>
<evidence type="ECO:0000256" key="3">
    <source>
        <dbReference type="ARBA" id="ARBA00022840"/>
    </source>
</evidence>
<dbReference type="PANTHER" id="PTHR42939:SF1">
    <property type="entry name" value="ABC TRANSPORTER ATP-BINDING PROTEIN ALBC-RELATED"/>
    <property type="match status" value="1"/>
</dbReference>
<dbReference type="SMART" id="SM00382">
    <property type="entry name" value="AAA"/>
    <property type="match status" value="1"/>
</dbReference>
<dbReference type="OrthoDB" id="9775135at2"/>
<evidence type="ECO:0000256" key="1">
    <source>
        <dbReference type="ARBA" id="ARBA00022448"/>
    </source>
</evidence>
<dbReference type="InterPro" id="IPR027417">
    <property type="entry name" value="P-loop_NTPase"/>
</dbReference>
<evidence type="ECO:0000313" key="5">
    <source>
        <dbReference type="EMBL" id="SFB17381.1"/>
    </source>
</evidence>
<dbReference type="PROSITE" id="PS50893">
    <property type="entry name" value="ABC_TRANSPORTER_2"/>
    <property type="match status" value="1"/>
</dbReference>
<keyword evidence="6" id="KW-1185">Reference proteome</keyword>
<dbReference type="InterPro" id="IPR051782">
    <property type="entry name" value="ABC_Transporter_VariousFunc"/>
</dbReference>
<evidence type="ECO:0000256" key="2">
    <source>
        <dbReference type="ARBA" id="ARBA00022741"/>
    </source>
</evidence>
<feature type="domain" description="ABC transporter" evidence="4">
    <location>
        <begin position="3"/>
        <end position="229"/>
    </location>
</feature>
<dbReference type="SUPFAM" id="SSF52540">
    <property type="entry name" value="P-loop containing nucleoside triphosphate hydrolases"/>
    <property type="match status" value="1"/>
</dbReference>
<dbReference type="PROSITE" id="PS00211">
    <property type="entry name" value="ABC_TRANSPORTER_1"/>
    <property type="match status" value="1"/>
</dbReference>
<dbReference type="AlphaFoldDB" id="A0A1I0YVU1"/>
<evidence type="ECO:0000259" key="4">
    <source>
        <dbReference type="PROSITE" id="PS50893"/>
    </source>
</evidence>
<reference evidence="5 6" key="1">
    <citation type="submission" date="2016-10" db="EMBL/GenBank/DDBJ databases">
        <authorList>
            <person name="de Groot N.N."/>
        </authorList>
    </citation>
    <scope>NUCLEOTIDE SEQUENCE [LARGE SCALE GENOMIC DNA]</scope>
    <source>
        <strain evidence="5 6">DSM 12271</strain>
    </source>
</reference>
<dbReference type="Pfam" id="PF00005">
    <property type="entry name" value="ABC_tran"/>
    <property type="match status" value="1"/>
</dbReference>
<protein>
    <submittedName>
        <fullName evidence="5">ABC-type multidrug transport system, ATPase component</fullName>
    </submittedName>
</protein>
<dbReference type="STRING" id="84698.SAMN04488528_101573"/>
<gene>
    <name evidence="5" type="ORF">SAMN04488528_101573</name>
</gene>
<organism evidence="5 6">
    <name type="scientific">Clostridium frigidicarnis</name>
    <dbReference type="NCBI Taxonomy" id="84698"/>
    <lineage>
        <taxon>Bacteria</taxon>
        <taxon>Bacillati</taxon>
        <taxon>Bacillota</taxon>
        <taxon>Clostridia</taxon>
        <taxon>Eubacteriales</taxon>
        <taxon>Clostridiaceae</taxon>
        <taxon>Clostridium</taxon>
    </lineage>
</organism>
<sequence>MVLKVVNLEKKFKKVVAVDNISFSLDKGEVVVLAGPNGAGKTTTIKCILSLLKKDSGEVYVYDKDVKNREVREKLAYIPESPDLYPLLTVWEHLKFIALAYRVKDWKKKAEELLKIFVIEDKRNTLAKELSKGMKQKLSICMALVHNPEVFLIDEPFIGLDPKGIKDFKDMLKILRDDGKTILVSTHILSSIEELVDEIIIMKKGKLLDKGSKDYLIKKYNFDNNSNLEDIFLKITEE</sequence>
<dbReference type="InterPro" id="IPR003593">
    <property type="entry name" value="AAA+_ATPase"/>
</dbReference>
<name>A0A1I0YVU1_9CLOT</name>